<accession>A0A0C1D451</accession>
<dbReference type="OrthoDB" id="708590at2"/>
<dbReference type="AlphaFoldDB" id="A0A0C1D451"/>
<evidence type="ECO:0008006" key="3">
    <source>
        <dbReference type="Google" id="ProtNLM"/>
    </source>
</evidence>
<gene>
    <name evidence="1" type="ORF">OC25_20220</name>
</gene>
<protein>
    <recommendedName>
        <fullName evidence="3">Lipocalin-like domain-containing protein</fullName>
    </recommendedName>
</protein>
<dbReference type="Proteomes" id="UP000031246">
    <property type="component" value="Unassembled WGS sequence"/>
</dbReference>
<dbReference type="RefSeq" id="WP_039479884.1">
    <property type="nucleotide sequence ID" value="NZ_JSYN01000027.1"/>
</dbReference>
<dbReference type="EMBL" id="JSYN01000027">
    <property type="protein sequence ID" value="KIA91691.1"/>
    <property type="molecule type" value="Genomic_DNA"/>
</dbReference>
<name>A0A0C1D451_9SPHI</name>
<sequence length="147" mass="16017">MKAKISILLFTLGLSLGCKKSDKVDVVNDGDYTGLLVVTNSAKSVPSTYPIVASLKNGRFNITYKNIGKPSAGSGTYTFNKGLAVFVNEGAYTADFDWNMILNGEYEVLSNATDLTLKKKFKPATSENPAATSYAYLEYEYILKKAN</sequence>
<reference evidence="1 2" key="1">
    <citation type="submission" date="2014-10" db="EMBL/GenBank/DDBJ databases">
        <title>Pedobacter Kyungheensis.</title>
        <authorList>
            <person name="Anderson B.M."/>
            <person name="Newman J.D."/>
        </authorList>
    </citation>
    <scope>NUCLEOTIDE SEQUENCE [LARGE SCALE GENOMIC DNA]</scope>
    <source>
        <strain evidence="1 2">KACC 16221</strain>
    </source>
</reference>
<proteinExistence type="predicted"/>
<dbReference type="PROSITE" id="PS51257">
    <property type="entry name" value="PROKAR_LIPOPROTEIN"/>
    <property type="match status" value="1"/>
</dbReference>
<keyword evidence="2" id="KW-1185">Reference proteome</keyword>
<comment type="caution">
    <text evidence="1">The sequence shown here is derived from an EMBL/GenBank/DDBJ whole genome shotgun (WGS) entry which is preliminary data.</text>
</comment>
<evidence type="ECO:0000313" key="2">
    <source>
        <dbReference type="Proteomes" id="UP000031246"/>
    </source>
</evidence>
<organism evidence="1 2">
    <name type="scientific">Pedobacter kyungheensis</name>
    <dbReference type="NCBI Taxonomy" id="1069985"/>
    <lineage>
        <taxon>Bacteria</taxon>
        <taxon>Pseudomonadati</taxon>
        <taxon>Bacteroidota</taxon>
        <taxon>Sphingobacteriia</taxon>
        <taxon>Sphingobacteriales</taxon>
        <taxon>Sphingobacteriaceae</taxon>
        <taxon>Pedobacter</taxon>
    </lineage>
</organism>
<evidence type="ECO:0000313" key="1">
    <source>
        <dbReference type="EMBL" id="KIA91691.1"/>
    </source>
</evidence>